<sequence length="369" mass="40256">MSLMALPPPIHPEDPGRGPLVMGVTWSFSVLALITVGMRFWVRIVVTKQVKIEDWLMLLAVLLNTACVICLTVAFHYGFGKHDLSLTFDQAVHIAKWIWMSFTPGITSSIASRISIAILLVRIFGIHAWLRWSLIVITVLQVVASVVLALTSWCQVRPVQGLWDPTIPAHRISPNVVAREGNVTGALFALGDILYVLLPVLVVFKLNMPMRRKLGLIILLALSIFTMGCSIAKAVYAESGTKAKQDKQYTSSLSLMWSVTEQTFVIIMGCAPPLSSITKLDVPFVSDLSASIKKLVTSRGSGSQTAASSELGRSKNGIYYELGVAGKTVSDVQANSKRSTWSQTEKGSIDPGTVRRTDQFDVLSDPGEV</sequence>
<feature type="transmembrane region" description="Helical" evidence="7">
    <location>
        <begin position="183"/>
        <end position="204"/>
    </location>
</feature>
<feature type="domain" description="Rhodopsin" evidence="8">
    <location>
        <begin position="38"/>
        <end position="277"/>
    </location>
</feature>
<dbReference type="Pfam" id="PF20684">
    <property type="entry name" value="Fung_rhodopsin"/>
    <property type="match status" value="1"/>
</dbReference>
<feature type="transmembrane region" description="Helical" evidence="7">
    <location>
        <begin position="132"/>
        <end position="153"/>
    </location>
</feature>
<name>A0A9W8YAU5_9PLEO</name>
<evidence type="ECO:0000256" key="6">
    <source>
        <dbReference type="SAM" id="MobiDB-lite"/>
    </source>
</evidence>
<proteinExistence type="inferred from homology"/>
<dbReference type="InterPro" id="IPR052337">
    <property type="entry name" value="SAT4-like"/>
</dbReference>
<keyword evidence="3 7" id="KW-1133">Transmembrane helix</keyword>
<evidence type="ECO:0000313" key="9">
    <source>
        <dbReference type="EMBL" id="KAJ4371316.1"/>
    </source>
</evidence>
<evidence type="ECO:0000259" key="8">
    <source>
        <dbReference type="Pfam" id="PF20684"/>
    </source>
</evidence>
<dbReference type="EMBL" id="JAPEUY010000007">
    <property type="protein sequence ID" value="KAJ4371316.1"/>
    <property type="molecule type" value="Genomic_DNA"/>
</dbReference>
<accession>A0A9W8YAU5</accession>
<reference evidence="9" key="1">
    <citation type="submission" date="2022-10" db="EMBL/GenBank/DDBJ databases">
        <title>Tapping the CABI collections for fungal endophytes: first genome assemblies for Collariella, Neodidymelliopsis, Ascochyta clinopodiicola, Didymella pomorum, Didymosphaeria variabile, Neocosmospora piperis and Neocucurbitaria cava.</title>
        <authorList>
            <person name="Hill R."/>
        </authorList>
    </citation>
    <scope>NUCLEOTIDE SEQUENCE</scope>
    <source>
        <strain evidence="9">IMI 356814</strain>
    </source>
</reference>
<evidence type="ECO:0000313" key="10">
    <source>
        <dbReference type="Proteomes" id="UP001140560"/>
    </source>
</evidence>
<evidence type="ECO:0000256" key="2">
    <source>
        <dbReference type="ARBA" id="ARBA00022692"/>
    </source>
</evidence>
<evidence type="ECO:0000256" key="4">
    <source>
        <dbReference type="ARBA" id="ARBA00023136"/>
    </source>
</evidence>
<feature type="transmembrane region" description="Helical" evidence="7">
    <location>
        <begin position="216"/>
        <end position="236"/>
    </location>
</feature>
<evidence type="ECO:0000256" key="7">
    <source>
        <dbReference type="SAM" id="Phobius"/>
    </source>
</evidence>
<dbReference type="OrthoDB" id="3934549at2759"/>
<comment type="similarity">
    <text evidence="5">Belongs to the SAT4 family.</text>
</comment>
<comment type="subcellular location">
    <subcellularLocation>
        <location evidence="1">Membrane</location>
        <topology evidence="1">Multi-pass membrane protein</topology>
    </subcellularLocation>
</comment>
<dbReference type="GO" id="GO:0016020">
    <property type="term" value="C:membrane"/>
    <property type="evidence" value="ECO:0007669"/>
    <property type="project" value="UniProtKB-SubCell"/>
</dbReference>
<dbReference type="PANTHER" id="PTHR33048:SF146">
    <property type="entry name" value="INTEGRAL MEMBRANE PROTEIN"/>
    <property type="match status" value="1"/>
</dbReference>
<gene>
    <name evidence="9" type="ORF">N0V83_004533</name>
</gene>
<comment type="caution">
    <text evidence="9">The sequence shown here is derived from an EMBL/GenBank/DDBJ whole genome shotgun (WGS) entry which is preliminary data.</text>
</comment>
<feature type="compositionally biased region" description="Polar residues" evidence="6">
    <location>
        <begin position="334"/>
        <end position="346"/>
    </location>
</feature>
<keyword evidence="4 7" id="KW-0472">Membrane</keyword>
<protein>
    <recommendedName>
        <fullName evidence="8">Rhodopsin domain-containing protein</fullName>
    </recommendedName>
</protein>
<dbReference type="Proteomes" id="UP001140560">
    <property type="component" value="Unassembled WGS sequence"/>
</dbReference>
<evidence type="ECO:0000256" key="1">
    <source>
        <dbReference type="ARBA" id="ARBA00004141"/>
    </source>
</evidence>
<dbReference type="PANTHER" id="PTHR33048">
    <property type="entry name" value="PTH11-LIKE INTEGRAL MEMBRANE PROTEIN (AFU_ORTHOLOGUE AFUA_5G11245)"/>
    <property type="match status" value="1"/>
</dbReference>
<keyword evidence="10" id="KW-1185">Reference proteome</keyword>
<feature type="region of interest" description="Disordered" evidence="6">
    <location>
        <begin position="334"/>
        <end position="369"/>
    </location>
</feature>
<organism evidence="9 10">
    <name type="scientific">Neocucurbitaria cava</name>
    <dbReference type="NCBI Taxonomy" id="798079"/>
    <lineage>
        <taxon>Eukaryota</taxon>
        <taxon>Fungi</taxon>
        <taxon>Dikarya</taxon>
        <taxon>Ascomycota</taxon>
        <taxon>Pezizomycotina</taxon>
        <taxon>Dothideomycetes</taxon>
        <taxon>Pleosporomycetidae</taxon>
        <taxon>Pleosporales</taxon>
        <taxon>Pleosporineae</taxon>
        <taxon>Cucurbitariaceae</taxon>
        <taxon>Neocucurbitaria</taxon>
    </lineage>
</organism>
<dbReference type="AlphaFoldDB" id="A0A9W8YAU5"/>
<feature type="transmembrane region" description="Helical" evidence="7">
    <location>
        <begin position="20"/>
        <end position="42"/>
    </location>
</feature>
<feature type="transmembrane region" description="Helical" evidence="7">
    <location>
        <begin position="54"/>
        <end position="77"/>
    </location>
</feature>
<keyword evidence="2 7" id="KW-0812">Transmembrane</keyword>
<evidence type="ECO:0000256" key="3">
    <source>
        <dbReference type="ARBA" id="ARBA00022989"/>
    </source>
</evidence>
<dbReference type="InterPro" id="IPR049326">
    <property type="entry name" value="Rhodopsin_dom_fungi"/>
</dbReference>
<evidence type="ECO:0000256" key="5">
    <source>
        <dbReference type="ARBA" id="ARBA00038359"/>
    </source>
</evidence>
<feature type="transmembrane region" description="Helical" evidence="7">
    <location>
        <begin position="97"/>
        <end position="120"/>
    </location>
</feature>